<reference evidence="4" key="3">
    <citation type="submission" date="2025-09" db="UniProtKB">
        <authorList>
            <consortium name="Ensembl"/>
        </authorList>
    </citation>
    <scope>IDENTIFICATION</scope>
</reference>
<sequence length="190" mass="21546">MSNSQEQSLDEDVVFMPVTESSPAFLHCEKERHAMETLISAGPAAFYSCLTADHLSCFLSPEEVRQIVAWAQEHHGSQLQVRGEENGEDNGPEREEDLSDTYFPTQSDTPAPCLELGWPEKNFWMGQDCITVHTTPPVEGQPHIREIIRRHLQRASQVCKYICQTFRFKGKSSSDHNKEEEGRSIGRAQI</sequence>
<reference evidence="4" key="1">
    <citation type="submission" date="2019-06" db="EMBL/GenBank/DDBJ databases">
        <authorList>
            <consortium name="Wellcome Sanger Institute Data Sharing"/>
        </authorList>
    </citation>
    <scope>NUCLEOTIDE SEQUENCE [LARGE SCALE GENOMIC DNA]</scope>
</reference>
<accession>A0A667WVR2</accession>
<dbReference type="GeneTree" id="ENSGT00940000164021"/>
<organism evidence="4 5">
    <name type="scientific">Myripristis murdjan</name>
    <name type="common">pinecone soldierfish</name>
    <dbReference type="NCBI Taxonomy" id="586833"/>
    <lineage>
        <taxon>Eukaryota</taxon>
        <taxon>Metazoa</taxon>
        <taxon>Chordata</taxon>
        <taxon>Craniata</taxon>
        <taxon>Vertebrata</taxon>
        <taxon>Euteleostomi</taxon>
        <taxon>Actinopterygii</taxon>
        <taxon>Neopterygii</taxon>
        <taxon>Teleostei</taxon>
        <taxon>Neoteleostei</taxon>
        <taxon>Acanthomorphata</taxon>
        <taxon>Holocentriformes</taxon>
        <taxon>Holocentridae</taxon>
        <taxon>Myripristis</taxon>
    </lineage>
</organism>
<dbReference type="InParanoid" id="A0A667WVR2"/>
<feature type="domain" description="Scaffolding anchor of CK1" evidence="3">
    <location>
        <begin position="17"/>
        <end position="160"/>
    </location>
</feature>
<feature type="compositionally biased region" description="Acidic residues" evidence="2">
    <location>
        <begin position="86"/>
        <end position="99"/>
    </location>
</feature>
<keyword evidence="5" id="KW-1185">Reference proteome</keyword>
<dbReference type="GO" id="GO:0007165">
    <property type="term" value="P:signal transduction"/>
    <property type="evidence" value="ECO:0007669"/>
    <property type="project" value="TreeGrafter"/>
</dbReference>
<evidence type="ECO:0000256" key="2">
    <source>
        <dbReference type="SAM" id="MobiDB-lite"/>
    </source>
</evidence>
<feature type="region of interest" description="Disordered" evidence="2">
    <location>
        <begin position="171"/>
        <end position="190"/>
    </location>
</feature>
<dbReference type="AlphaFoldDB" id="A0A667WVR2"/>
<dbReference type="Ensembl" id="ENSMMDT00005005780.1">
    <property type="protein sequence ID" value="ENSMMDP00005005628.1"/>
    <property type="gene ID" value="ENSMMDG00005003138.1"/>
</dbReference>
<dbReference type="GO" id="GO:0019901">
    <property type="term" value="F:protein kinase binding"/>
    <property type="evidence" value="ECO:0007669"/>
    <property type="project" value="TreeGrafter"/>
</dbReference>
<evidence type="ECO:0000259" key="3">
    <source>
        <dbReference type="Pfam" id="PF07894"/>
    </source>
</evidence>
<dbReference type="Pfam" id="PF07894">
    <property type="entry name" value="SACK1"/>
    <property type="match status" value="1"/>
</dbReference>
<feature type="region of interest" description="Disordered" evidence="2">
    <location>
        <begin position="78"/>
        <end position="104"/>
    </location>
</feature>
<reference evidence="4" key="2">
    <citation type="submission" date="2025-08" db="UniProtKB">
        <authorList>
            <consortium name="Ensembl"/>
        </authorList>
    </citation>
    <scope>IDENTIFICATION</scope>
</reference>
<proteinExistence type="inferred from homology"/>
<dbReference type="InterPro" id="IPR012461">
    <property type="entry name" value="SACK1"/>
</dbReference>
<comment type="similarity">
    <text evidence="1">Belongs to the FAM83 family.</text>
</comment>
<dbReference type="PANTHER" id="PTHR16181">
    <property type="entry name" value="PROTEIN FAM83A-RELATED"/>
    <property type="match status" value="1"/>
</dbReference>
<dbReference type="InterPro" id="IPR050944">
    <property type="entry name" value="FAM83"/>
</dbReference>
<evidence type="ECO:0000256" key="1">
    <source>
        <dbReference type="ARBA" id="ARBA00006937"/>
    </source>
</evidence>
<dbReference type="Proteomes" id="UP000472263">
    <property type="component" value="Chromosome 5"/>
</dbReference>
<protein>
    <recommendedName>
        <fullName evidence="3">Scaffolding anchor of CK1 domain-containing protein</fullName>
    </recommendedName>
</protein>
<feature type="compositionally biased region" description="Basic and acidic residues" evidence="2">
    <location>
        <begin position="172"/>
        <end position="184"/>
    </location>
</feature>
<dbReference type="PANTHER" id="PTHR16181:SF29">
    <property type="entry name" value="PROTEIN FAM83A-RELATED"/>
    <property type="match status" value="1"/>
</dbReference>
<name>A0A667WVR2_9TELE</name>
<evidence type="ECO:0000313" key="5">
    <source>
        <dbReference type="Proteomes" id="UP000472263"/>
    </source>
</evidence>
<evidence type="ECO:0000313" key="4">
    <source>
        <dbReference type="Ensembl" id="ENSMMDP00005005628.1"/>
    </source>
</evidence>